<comment type="caution">
    <text evidence="4">The sequence shown here is derived from an EMBL/GenBank/DDBJ whole genome shotgun (WGS) entry which is preliminary data.</text>
</comment>
<dbReference type="GO" id="GO:0003700">
    <property type="term" value="F:DNA-binding transcription factor activity"/>
    <property type="evidence" value="ECO:0007669"/>
    <property type="project" value="TreeGrafter"/>
</dbReference>
<evidence type="ECO:0000256" key="1">
    <source>
        <dbReference type="ARBA" id="ARBA00023125"/>
    </source>
</evidence>
<accession>A0AAD5XL95</accession>
<name>A0AAD5XL95_9FUNG</name>
<dbReference type="GO" id="GO:0003677">
    <property type="term" value="F:DNA binding"/>
    <property type="evidence" value="ECO:0007669"/>
    <property type="project" value="UniProtKB-KW"/>
</dbReference>
<proteinExistence type="predicted"/>
<dbReference type="GO" id="GO:0046983">
    <property type="term" value="F:protein dimerization activity"/>
    <property type="evidence" value="ECO:0007669"/>
    <property type="project" value="InterPro"/>
</dbReference>
<dbReference type="PANTHER" id="PTHR10328:SF11">
    <property type="entry name" value="MAX-LIKE PROTEIN X"/>
    <property type="match status" value="1"/>
</dbReference>
<dbReference type="Pfam" id="PF00010">
    <property type="entry name" value="HLH"/>
    <property type="match status" value="1"/>
</dbReference>
<keyword evidence="5" id="KW-1185">Reference proteome</keyword>
<dbReference type="EMBL" id="JADGJH010000176">
    <property type="protein sequence ID" value="KAJ3135026.1"/>
    <property type="molecule type" value="Genomic_DNA"/>
</dbReference>
<gene>
    <name evidence="4" type="ORF">HK100_003120</name>
</gene>
<evidence type="ECO:0000313" key="4">
    <source>
        <dbReference type="EMBL" id="KAJ3135026.1"/>
    </source>
</evidence>
<dbReference type="PROSITE" id="PS50888">
    <property type="entry name" value="BHLH"/>
    <property type="match status" value="1"/>
</dbReference>
<dbReference type="AlphaFoldDB" id="A0AAD5XL95"/>
<evidence type="ECO:0000259" key="3">
    <source>
        <dbReference type="PROSITE" id="PS50888"/>
    </source>
</evidence>
<evidence type="ECO:0000256" key="2">
    <source>
        <dbReference type="ARBA" id="ARBA00023242"/>
    </source>
</evidence>
<dbReference type="Proteomes" id="UP001211907">
    <property type="component" value="Unassembled WGS sequence"/>
</dbReference>
<feature type="domain" description="BHLH" evidence="3">
    <location>
        <begin position="435"/>
        <end position="485"/>
    </location>
</feature>
<dbReference type="SMART" id="SM00353">
    <property type="entry name" value="HLH"/>
    <property type="match status" value="1"/>
</dbReference>
<protein>
    <recommendedName>
        <fullName evidence="3">BHLH domain-containing protein</fullName>
    </recommendedName>
</protein>
<dbReference type="GO" id="GO:0090575">
    <property type="term" value="C:RNA polymerase II transcription regulator complex"/>
    <property type="evidence" value="ECO:0007669"/>
    <property type="project" value="TreeGrafter"/>
</dbReference>
<dbReference type="SUPFAM" id="SSF47459">
    <property type="entry name" value="HLH, helix-loop-helix DNA-binding domain"/>
    <property type="match status" value="1"/>
</dbReference>
<organism evidence="4 5">
    <name type="scientific">Physocladia obscura</name>
    <dbReference type="NCBI Taxonomy" id="109957"/>
    <lineage>
        <taxon>Eukaryota</taxon>
        <taxon>Fungi</taxon>
        <taxon>Fungi incertae sedis</taxon>
        <taxon>Chytridiomycota</taxon>
        <taxon>Chytridiomycota incertae sedis</taxon>
        <taxon>Chytridiomycetes</taxon>
        <taxon>Chytridiales</taxon>
        <taxon>Chytriomycetaceae</taxon>
        <taxon>Physocladia</taxon>
    </lineage>
</organism>
<keyword evidence="2" id="KW-0539">Nucleus</keyword>
<keyword evidence="1" id="KW-0238">DNA-binding</keyword>
<dbReference type="InterPro" id="IPR011598">
    <property type="entry name" value="bHLH_dom"/>
</dbReference>
<reference evidence="4" key="1">
    <citation type="submission" date="2020-05" db="EMBL/GenBank/DDBJ databases">
        <title>Phylogenomic resolution of chytrid fungi.</title>
        <authorList>
            <person name="Stajich J.E."/>
            <person name="Amses K."/>
            <person name="Simmons R."/>
            <person name="Seto K."/>
            <person name="Myers J."/>
            <person name="Bonds A."/>
            <person name="Quandt C.A."/>
            <person name="Barry K."/>
            <person name="Liu P."/>
            <person name="Grigoriev I."/>
            <person name="Longcore J.E."/>
            <person name="James T.Y."/>
        </authorList>
    </citation>
    <scope>NUCLEOTIDE SEQUENCE</scope>
    <source>
        <strain evidence="4">JEL0513</strain>
    </source>
</reference>
<dbReference type="InterPro" id="IPR036638">
    <property type="entry name" value="HLH_DNA-bd_sf"/>
</dbReference>
<dbReference type="Gene3D" id="4.10.280.10">
    <property type="entry name" value="Helix-loop-helix DNA-binding domain"/>
    <property type="match status" value="1"/>
</dbReference>
<sequence>MDSFSQIEEGELKTVLTQQDVDFLNAFSESLHGSCDFPPPKQNQSQLQIQAPMIPSSKKYMSEVRSLSTTESSDLLQGIADPFWLTSNSQTLNTNSDRSWDFLDFQQTSVVAQSMEQVETYGTPQITSIVNPFQSPFLQPAFNDINNLQPLTTSTMPQFDSINMQQQFSSFSNTRVTPSQLMNIPRTSSEPNLRQSFNNHDHMNTRQFAQVSFLKQAAMPQQKYLRGRNSPSNFMVAPTSFDNSTAPSLVATPTSITSNSTIESTTSTVFGPLPHSSLHFQTPQQFPSESHQIFSPFSRPYQQNQQQYQQYQRQHVLGDQISIVNTSEQIKPQMRPSLSFSPMLVASSTSSSNIITSMTDSSKQDLLPAAMVSSFSPQFGVPLAQQTIALNYRQLQMVPARHLIKFHRFKGGVTGGFPVARGVSMKRNSAENVERRREYRKEAEQKRRVQLKDGFDSIKELVCDTSKNISKERILEIAVEHIEMLTKAEMDKQTAIEEMGVQILALKLQLGINQ</sequence>
<dbReference type="PANTHER" id="PTHR10328">
    <property type="entry name" value="PROTEIN MAX MYC-ASSOCIATED FACTOR X"/>
    <property type="match status" value="1"/>
</dbReference>
<dbReference type="GO" id="GO:0045944">
    <property type="term" value="P:positive regulation of transcription by RNA polymerase II"/>
    <property type="evidence" value="ECO:0007669"/>
    <property type="project" value="TreeGrafter"/>
</dbReference>
<evidence type="ECO:0000313" key="5">
    <source>
        <dbReference type="Proteomes" id="UP001211907"/>
    </source>
</evidence>